<feature type="compositionally biased region" description="Basic and acidic residues" evidence="1">
    <location>
        <begin position="22"/>
        <end position="39"/>
    </location>
</feature>
<dbReference type="EMBL" id="AHNP02000011">
    <property type="protein sequence ID" value="EPG56686.1"/>
    <property type="molecule type" value="Genomic_DNA"/>
</dbReference>
<evidence type="ECO:0000256" key="1">
    <source>
        <dbReference type="SAM" id="MobiDB-lite"/>
    </source>
</evidence>
<gene>
    <name evidence="2" type="ORF">LEP1GSC103_2090</name>
</gene>
<feature type="compositionally biased region" description="Polar residues" evidence="1">
    <location>
        <begin position="40"/>
        <end position="49"/>
    </location>
</feature>
<feature type="region of interest" description="Disordered" evidence="1">
    <location>
        <begin position="1"/>
        <end position="52"/>
    </location>
</feature>
<evidence type="ECO:0000313" key="2">
    <source>
        <dbReference type="EMBL" id="EPG56686.1"/>
    </source>
</evidence>
<organism evidence="2 3">
    <name type="scientific">Leptospira borgpetersenii serovar Javanica str. UI 09931</name>
    <dbReference type="NCBI Taxonomy" id="1049767"/>
    <lineage>
        <taxon>Bacteria</taxon>
        <taxon>Pseudomonadati</taxon>
        <taxon>Spirochaetota</taxon>
        <taxon>Spirochaetia</taxon>
        <taxon>Leptospirales</taxon>
        <taxon>Leptospiraceae</taxon>
        <taxon>Leptospira</taxon>
    </lineage>
</organism>
<feature type="compositionally biased region" description="Polar residues" evidence="1">
    <location>
        <begin position="1"/>
        <end position="11"/>
    </location>
</feature>
<name>A0AAV3J9E2_LEPBO</name>
<accession>A0AAV3J9E2</accession>
<comment type="caution">
    <text evidence="2">The sequence shown here is derived from an EMBL/GenBank/DDBJ whole genome shotgun (WGS) entry which is preliminary data.</text>
</comment>
<proteinExistence type="predicted"/>
<reference evidence="2 3" key="1">
    <citation type="submission" date="2013-04" db="EMBL/GenBank/DDBJ databases">
        <authorList>
            <person name="Harkins D.M."/>
            <person name="Durkin A.S."/>
            <person name="Brinkac L.M."/>
            <person name="Haft D.H."/>
            <person name="Selengut J.D."/>
            <person name="Sanka R."/>
            <person name="DePew J."/>
            <person name="Purushe J."/>
            <person name="Chanthongthip A."/>
            <person name="Lattana O."/>
            <person name="Phetsouvanh R."/>
            <person name="Newton P.N."/>
            <person name="Vinetz J.M."/>
            <person name="Sutton G.G."/>
            <person name="Nierman W.C."/>
            <person name="Fouts D.E."/>
        </authorList>
    </citation>
    <scope>NUCLEOTIDE SEQUENCE [LARGE SCALE GENOMIC DNA]</scope>
    <source>
        <strain evidence="2 3">UI 09931</strain>
    </source>
</reference>
<sequence length="78" mass="8844">MEQVLHSSSSLEMKGYSSGSKRYPEKFHRPDKIQIKEKPTSSMSHSVQNGKEPKNQLIKIFLESLTPGQAGLNRNRTD</sequence>
<dbReference type="AlphaFoldDB" id="A0AAV3J9E2"/>
<dbReference type="Proteomes" id="UP000014570">
    <property type="component" value="Unassembled WGS sequence"/>
</dbReference>
<protein>
    <submittedName>
        <fullName evidence="2">Uncharacterized protein</fullName>
    </submittedName>
</protein>
<evidence type="ECO:0000313" key="3">
    <source>
        <dbReference type="Proteomes" id="UP000014570"/>
    </source>
</evidence>